<organism evidence="1 2">
    <name type="scientific">Chitiniphilus eburneus</name>
    <dbReference type="NCBI Taxonomy" id="2571148"/>
    <lineage>
        <taxon>Bacteria</taxon>
        <taxon>Pseudomonadati</taxon>
        <taxon>Pseudomonadota</taxon>
        <taxon>Betaproteobacteria</taxon>
        <taxon>Neisseriales</taxon>
        <taxon>Chitinibacteraceae</taxon>
        <taxon>Chitiniphilus</taxon>
    </lineage>
</organism>
<protein>
    <submittedName>
        <fullName evidence="1">Uncharacterized protein</fullName>
    </submittedName>
</protein>
<feature type="non-terminal residue" evidence="1">
    <location>
        <position position="65"/>
    </location>
</feature>
<sequence>MPESNPWQVARDLLHTGLQTIRVPSPTLTLPTNQLYQTHIEPGHAYLIETDPRFLGGKAWLSSDA</sequence>
<name>A0A4U0PIF7_9NEIS</name>
<dbReference type="OrthoDB" id="5666689at2"/>
<dbReference type="RefSeq" id="WP_136775154.1">
    <property type="nucleotide sequence ID" value="NZ_SUMF01000062.1"/>
</dbReference>
<comment type="caution">
    <text evidence="1">The sequence shown here is derived from an EMBL/GenBank/DDBJ whole genome shotgun (WGS) entry which is preliminary data.</text>
</comment>
<evidence type="ECO:0000313" key="2">
    <source>
        <dbReference type="Proteomes" id="UP000310016"/>
    </source>
</evidence>
<evidence type="ECO:0000313" key="1">
    <source>
        <dbReference type="EMBL" id="TJZ62674.1"/>
    </source>
</evidence>
<accession>A0A4U0PIF7</accession>
<keyword evidence="2" id="KW-1185">Reference proteome</keyword>
<reference evidence="1 2" key="1">
    <citation type="submission" date="2019-04" db="EMBL/GenBank/DDBJ databases">
        <title>Chitiniphilus eburnea sp. nov., a novel chitinolytic bacterium isolated from aquaculture sludge.</title>
        <authorList>
            <person name="Sheng M."/>
        </authorList>
    </citation>
    <scope>NUCLEOTIDE SEQUENCE [LARGE SCALE GENOMIC DNA]</scope>
    <source>
        <strain evidence="1 2">HX-2-15</strain>
    </source>
</reference>
<dbReference type="Proteomes" id="UP000310016">
    <property type="component" value="Unassembled WGS sequence"/>
</dbReference>
<proteinExistence type="predicted"/>
<dbReference type="AlphaFoldDB" id="A0A4U0PIF7"/>
<gene>
    <name evidence="1" type="ORF">FAZ21_19800</name>
</gene>
<dbReference type="EMBL" id="SUMF01000062">
    <property type="protein sequence ID" value="TJZ62674.1"/>
    <property type="molecule type" value="Genomic_DNA"/>
</dbReference>